<dbReference type="Gene3D" id="1.10.3210.10">
    <property type="entry name" value="Hypothetical protein af1432"/>
    <property type="match status" value="1"/>
</dbReference>
<feature type="transmembrane region" description="Helical" evidence="1">
    <location>
        <begin position="346"/>
        <end position="364"/>
    </location>
</feature>
<dbReference type="RefSeq" id="WP_066069266.1">
    <property type="nucleotide sequence ID" value="NZ_FRBG01000003.1"/>
</dbReference>
<dbReference type="InterPro" id="IPR011624">
    <property type="entry name" value="Metal-dep_PHydrolase_7TM_extra"/>
</dbReference>
<feature type="transmembrane region" description="Helical" evidence="1">
    <location>
        <begin position="6"/>
        <end position="24"/>
    </location>
</feature>
<dbReference type="EMBL" id="LSFY01000001">
    <property type="protein sequence ID" value="KXZ39684.1"/>
    <property type="molecule type" value="Genomic_DNA"/>
</dbReference>
<dbReference type="InterPro" id="IPR011621">
    <property type="entry name" value="Metal-dep_PHydrolase_7TM_intra"/>
</dbReference>
<dbReference type="SMART" id="SM00471">
    <property type="entry name" value="HDc"/>
    <property type="match status" value="1"/>
</dbReference>
<dbReference type="OrthoDB" id="9806952at2"/>
<feature type="transmembrane region" description="Helical" evidence="1">
    <location>
        <begin position="247"/>
        <end position="270"/>
    </location>
</feature>
<dbReference type="Pfam" id="PF07697">
    <property type="entry name" value="7TMR-HDED"/>
    <property type="match status" value="1"/>
</dbReference>
<dbReference type="PANTHER" id="PTHR36442:SF1">
    <property type="entry name" value="CYCLIC-DI-AMP PHOSPHODIESTERASE PGPH"/>
    <property type="match status" value="1"/>
</dbReference>
<feature type="transmembrane region" description="Helical" evidence="1">
    <location>
        <begin position="282"/>
        <end position="306"/>
    </location>
</feature>
<dbReference type="STRING" id="1121328.JWYL7_0759"/>
<dbReference type="InterPro" id="IPR006674">
    <property type="entry name" value="HD_domain"/>
</dbReference>
<dbReference type="Proteomes" id="UP000323392">
    <property type="component" value="Unassembled WGS sequence"/>
</dbReference>
<keyword evidence="3" id="KW-0378">Hydrolase</keyword>
<feature type="transmembrane region" description="Helical" evidence="1">
    <location>
        <begin position="376"/>
        <end position="393"/>
    </location>
</feature>
<reference evidence="4 6" key="2">
    <citation type="submission" date="2016-11" db="EMBL/GenBank/DDBJ databases">
        <authorList>
            <person name="Varghese N."/>
            <person name="Submissions S."/>
        </authorList>
    </citation>
    <scope>NUCLEOTIDE SEQUENCE [LARGE SCALE GENOMIC DNA]</scope>
    <source>
        <strain evidence="4 6">DSM 7308</strain>
    </source>
</reference>
<dbReference type="PANTHER" id="PTHR36442">
    <property type="entry name" value="CYCLIC-DI-AMP PHOSPHODIESTERASE PGPH"/>
    <property type="match status" value="1"/>
</dbReference>
<reference evidence="3 5" key="1">
    <citation type="submission" date="2016-02" db="EMBL/GenBank/DDBJ databases">
        <title>Draft genome sequence for Clostridium paradoxum JW-YL-7.</title>
        <authorList>
            <person name="Utturkar S.M."/>
            <person name="Lancaster A."/>
            <person name="Poole F.L."/>
            <person name="Adams M.W."/>
            <person name="Brown S.D."/>
        </authorList>
    </citation>
    <scope>NUCLEOTIDE SEQUENCE [LARGE SCALE GENOMIC DNA]</scope>
    <source>
        <strain evidence="3 5">JW-YL-7</strain>
    </source>
</reference>
<dbReference type="Pfam" id="PF01966">
    <property type="entry name" value="HD"/>
    <property type="match status" value="1"/>
</dbReference>
<feature type="domain" description="HD/PDEase" evidence="2">
    <location>
        <begin position="452"/>
        <end position="607"/>
    </location>
</feature>
<dbReference type="EMBL" id="FRBG01000003">
    <property type="protein sequence ID" value="SHK64796.1"/>
    <property type="molecule type" value="Genomic_DNA"/>
</dbReference>
<evidence type="ECO:0000259" key="2">
    <source>
        <dbReference type="SMART" id="SM00471"/>
    </source>
</evidence>
<proteinExistence type="predicted"/>
<feature type="transmembrane region" description="Helical" evidence="1">
    <location>
        <begin position="399"/>
        <end position="423"/>
    </location>
</feature>
<keyword evidence="6" id="KW-1185">Reference proteome</keyword>
<dbReference type="InterPro" id="IPR052722">
    <property type="entry name" value="PgpH_phosphodiesterase"/>
</dbReference>
<accession>A0A150FPZ6</accession>
<keyword evidence="1" id="KW-0812">Transmembrane</keyword>
<evidence type="ECO:0000256" key="1">
    <source>
        <dbReference type="SAM" id="Phobius"/>
    </source>
</evidence>
<keyword evidence="1" id="KW-1133">Transmembrane helix</keyword>
<dbReference type="Pfam" id="PF07698">
    <property type="entry name" value="7TM-7TMR_HD"/>
    <property type="match status" value="1"/>
</dbReference>
<protein>
    <submittedName>
        <fullName evidence="3">7TM receptor with intracellular metal dependent phosphohydrolase</fullName>
    </submittedName>
</protein>
<sequence length="666" mass="76309">MKLKKFSLALLFFVINFLLLFTFLSPQKYELRVGERAQEDIRATKDIENKIETEKLIKKAVENVQPVYRINPTVQAEIKSDIDNFFEQIYILKDNKDLELEDKIKKFKEVKISEKSIAKALSMDKQRLEYLKRYIFETINQIMNTGITKDEIDPLKEAIADSFQETNKFKSDEKLLGIEIINAFLRPNKFLDIEKTQQKIEEAKSSVDKVIIKKGDYILYKGEIVTQEKIDIINSLGIIEKKGREDFFVNISIATILLILEGLLGIYLYMFHRNLLENERKLLLLILILITTLVLSLPLSVISVYIMPLFTASMLISILLDSKLAIVCNFLVSIMAYLAIGDQNLFIISLISGTFASFASLEIAQRRSIIFTGAKIGIVNFLLAISLGFMYTTNLRELFLNSLLSLLSGVFSSILVVGSLPLWEHYFDILTSLKLLEISNPNNEVLKRMLIETPGTYHHSIIVGNLAERACDRIGANSLLARVASYYHDIGKLTRPYFFKENQIIIENPHDKIIPTLSAKIIKDHISEGIDLAKRYKLPREIINIIKEHHGTTLVAYFYHKAKEEGLEVKQEDFRYEGPKPQSKESAVVMLADSTEAAIRSIKEPTKEKIEDMIEKIVSGKLNDKQLDESNLTLKDLEEIKKAFLEVMMGMFHERIEYPKEGGENR</sequence>
<evidence type="ECO:0000313" key="3">
    <source>
        <dbReference type="EMBL" id="KXZ39684.1"/>
    </source>
</evidence>
<dbReference type="GO" id="GO:0016787">
    <property type="term" value="F:hydrolase activity"/>
    <property type="evidence" value="ECO:0007669"/>
    <property type="project" value="UniProtKB-KW"/>
</dbReference>
<dbReference type="PATRIC" id="fig|1121328.3.peg.765"/>
<dbReference type="NCBIfam" id="TIGR00277">
    <property type="entry name" value="HDIG"/>
    <property type="match status" value="1"/>
</dbReference>
<dbReference type="SUPFAM" id="SSF109604">
    <property type="entry name" value="HD-domain/PDEase-like"/>
    <property type="match status" value="1"/>
</dbReference>
<feature type="transmembrane region" description="Helical" evidence="1">
    <location>
        <begin position="318"/>
        <end position="340"/>
    </location>
</feature>
<dbReference type="InterPro" id="IPR003607">
    <property type="entry name" value="HD/PDEase_dom"/>
</dbReference>
<dbReference type="Proteomes" id="UP000092605">
    <property type="component" value="Unassembled WGS sequence"/>
</dbReference>
<comment type="caution">
    <text evidence="3">The sequence shown here is derived from an EMBL/GenBank/DDBJ whole genome shotgun (WGS) entry which is preliminary data.</text>
</comment>
<organism evidence="3 5">
    <name type="scientific">Alkalithermobacter thermoalcaliphilus JW-YL-7 = DSM 7308</name>
    <dbReference type="NCBI Taxonomy" id="1121328"/>
    <lineage>
        <taxon>Bacteria</taxon>
        <taxon>Bacillati</taxon>
        <taxon>Bacillota</taxon>
        <taxon>Clostridia</taxon>
        <taxon>Peptostreptococcales</taxon>
        <taxon>Tepidibacteraceae</taxon>
        <taxon>Alkalithermobacter</taxon>
    </lineage>
</organism>
<keyword evidence="3" id="KW-0675">Receptor</keyword>
<dbReference type="AlphaFoldDB" id="A0A150FPZ6"/>
<evidence type="ECO:0000313" key="5">
    <source>
        <dbReference type="Proteomes" id="UP000092605"/>
    </source>
</evidence>
<keyword evidence="1" id="KW-0472">Membrane</keyword>
<evidence type="ECO:0000313" key="6">
    <source>
        <dbReference type="Proteomes" id="UP000323392"/>
    </source>
</evidence>
<dbReference type="CDD" id="cd00077">
    <property type="entry name" value="HDc"/>
    <property type="match status" value="1"/>
</dbReference>
<dbReference type="InterPro" id="IPR006675">
    <property type="entry name" value="HDIG_dom"/>
</dbReference>
<evidence type="ECO:0000313" key="4">
    <source>
        <dbReference type="EMBL" id="SHK64796.1"/>
    </source>
</evidence>
<gene>
    <name evidence="3" type="ORF">JWYL7_0759</name>
    <name evidence="4" type="ORF">SAMN05661008_00639</name>
</gene>
<name>A0A150FPZ6_CLOPD</name>